<dbReference type="PROSITE" id="PS50172">
    <property type="entry name" value="BRCT"/>
    <property type="match status" value="4"/>
</dbReference>
<dbReference type="VEuPathDB" id="FungiDB:ACLA_016370"/>
<dbReference type="Pfam" id="PF12738">
    <property type="entry name" value="PTCB-BRCT"/>
    <property type="match status" value="3"/>
</dbReference>
<feature type="compositionally biased region" description="Basic and acidic residues" evidence="2">
    <location>
        <begin position="539"/>
        <end position="572"/>
    </location>
</feature>
<feature type="region of interest" description="Disordered" evidence="2">
    <location>
        <begin position="527"/>
        <end position="648"/>
    </location>
</feature>
<feature type="domain" description="BRCT" evidence="3">
    <location>
        <begin position="124"/>
        <end position="213"/>
    </location>
</feature>
<dbReference type="OMA" id="FATQWNI"/>
<dbReference type="OrthoDB" id="251770at2759"/>
<organism evidence="4 5">
    <name type="scientific">Aspergillus clavatus (strain ATCC 1007 / CBS 513.65 / DSM 816 / NCTC 3887 / NRRL 1 / QM 1276 / 107)</name>
    <dbReference type="NCBI Taxonomy" id="344612"/>
    <lineage>
        <taxon>Eukaryota</taxon>
        <taxon>Fungi</taxon>
        <taxon>Dikarya</taxon>
        <taxon>Ascomycota</taxon>
        <taxon>Pezizomycotina</taxon>
        <taxon>Eurotiomycetes</taxon>
        <taxon>Eurotiomycetidae</taxon>
        <taxon>Eurotiales</taxon>
        <taxon>Aspergillaceae</taxon>
        <taxon>Aspergillus</taxon>
        <taxon>Aspergillus subgen. Fumigati</taxon>
    </lineage>
</organism>
<dbReference type="PANTHER" id="PTHR13561">
    <property type="entry name" value="DNA REPLICATION REGULATOR DPB11-RELATED"/>
    <property type="match status" value="1"/>
</dbReference>
<dbReference type="SUPFAM" id="SSF52113">
    <property type="entry name" value="BRCT domain"/>
    <property type="match status" value="4"/>
</dbReference>
<dbReference type="InterPro" id="IPR036420">
    <property type="entry name" value="BRCT_dom_sf"/>
</dbReference>
<keyword evidence="5" id="KW-1185">Reference proteome</keyword>
<evidence type="ECO:0000259" key="3">
    <source>
        <dbReference type="PROSITE" id="PS50172"/>
    </source>
</evidence>
<evidence type="ECO:0000313" key="5">
    <source>
        <dbReference type="Proteomes" id="UP000006701"/>
    </source>
</evidence>
<dbReference type="InterPro" id="IPR059215">
    <property type="entry name" value="BRCT2_TopBP1-like"/>
</dbReference>
<dbReference type="CDD" id="cd17740">
    <property type="entry name" value="BRCT_Rad4_rpt1"/>
    <property type="match status" value="1"/>
</dbReference>
<dbReference type="HOGENOM" id="CLU_009893_1_1_1"/>
<evidence type="ECO:0000256" key="1">
    <source>
        <dbReference type="ARBA" id="ARBA00022737"/>
    </source>
</evidence>
<dbReference type="STRING" id="344612.A1CBS3"/>
<dbReference type="Gene3D" id="3.40.50.10190">
    <property type="entry name" value="BRCT domain"/>
    <property type="match status" value="4"/>
</dbReference>
<keyword evidence="1" id="KW-0677">Repeat</keyword>
<evidence type="ECO:0000313" key="4">
    <source>
        <dbReference type="EMBL" id="EAW13191.1"/>
    </source>
</evidence>
<name>A1CBS3_ASPCL</name>
<protein>
    <submittedName>
        <fullName evidence="4">Subunit of DNA polymerase II</fullName>
    </submittedName>
</protein>
<feature type="compositionally biased region" description="Polar residues" evidence="2">
    <location>
        <begin position="694"/>
        <end position="710"/>
    </location>
</feature>
<dbReference type="InterPro" id="IPR001357">
    <property type="entry name" value="BRCT_dom"/>
</dbReference>
<dbReference type="PANTHER" id="PTHR13561:SF20">
    <property type="entry name" value="DNA TOPOISOMERASE 2-BINDING PROTEIN 1"/>
    <property type="match status" value="1"/>
</dbReference>
<dbReference type="EMBL" id="DS027049">
    <property type="protein sequence ID" value="EAW13191.1"/>
    <property type="molecule type" value="Genomic_DNA"/>
</dbReference>
<dbReference type="CDD" id="cd17723">
    <property type="entry name" value="BRCT_Rad4_rpt4"/>
    <property type="match status" value="1"/>
</dbReference>
<feature type="region of interest" description="Disordered" evidence="2">
    <location>
        <begin position="742"/>
        <end position="763"/>
    </location>
</feature>
<dbReference type="AlphaFoldDB" id="A1CBS3"/>
<dbReference type="CDD" id="cd18433">
    <property type="entry name" value="BRCT_Rad4_rpt3"/>
    <property type="match status" value="1"/>
</dbReference>
<dbReference type="SMART" id="SM00292">
    <property type="entry name" value="BRCT"/>
    <property type="match status" value="4"/>
</dbReference>
<gene>
    <name evidence="4" type="ORF">ACLA_016370</name>
</gene>
<dbReference type="GO" id="GO:0007095">
    <property type="term" value="P:mitotic G2 DNA damage checkpoint signaling"/>
    <property type="evidence" value="ECO:0007669"/>
    <property type="project" value="TreeGrafter"/>
</dbReference>
<evidence type="ECO:0000256" key="2">
    <source>
        <dbReference type="SAM" id="MobiDB-lite"/>
    </source>
</evidence>
<proteinExistence type="predicted"/>
<sequence length="822" mass="91298">MKHGKELDFEYVCLQLSNLYLGMANTIEDKEHPLAGVVLCFTSILPEQRTELATIASQMGAAHKFDLTSDVTHLLVGEINTAKYKFVARERSDVVVLRPEWVEAVRQSWMQGEDTDIRALEQQYRLPTFMGLSICITGFEDMAYRNYIQDTAASNGADFRKDLTKNVSHLIAWNTEGEKYKFATQWNIKVVTLKWFTDSIERGMVLEETLYHPLLPQEQQGTGAWNRSVSAIKEKAPDSGNSSGPRPRKLRRIASTKLVDQNEGIWGDIVGAGLENNELRRSTNSQPKHNHSSMTRRASIIQEAKSFASETTFADARGSRPDTLEAKPTISNGFLDGCYFFIYGFSSKQTSVLRHHLSSNGAQLVSSLSEFSRPDIPKRGHGLYTIVSYRTPQSEVPSTDDLAFECDVVTDMWLERCLDAKALVPPETHVACTPVPLFPIPGFHGVKICSTGFSRIDLLHLSKLVGLIGASYDEYLTPKASVMICNDSRTVNNEKLRHTAEWKIPTVSADWLWASIRTGQRKPFEPYIIERSSQSQRSLEMRAGSRTEQTHLSETSDKPNRTAPSDRGKEKLQSGSSKPNRTAGDSPAKEQSNPRREQEAAKPQPPQKRPSISQASVSPAKEHPTANTASPSNKRKASDQPTTSAAQSAIELAVSGFLKQARAANSRPKLDTGDQESDSLRRRRRKPLLGRAPSHSSAQGVFSRASSIDTLNEDGCGSAVESVPTDGIGSFLNGARFELSASQRRIEEEENQEPPMTQLNYEDPDSVKMREEFLSHAGKLVSKKTPAEQGTIVGEVRELEDVGWGTGRRTRNAGKVREDEIM</sequence>
<dbReference type="CDD" id="cd17731">
    <property type="entry name" value="BRCT_TopBP1_rpt2_like"/>
    <property type="match status" value="1"/>
</dbReference>
<dbReference type="Proteomes" id="UP000006701">
    <property type="component" value="Unassembled WGS sequence"/>
</dbReference>
<accession>A1CBS3</accession>
<feature type="region of interest" description="Disordered" evidence="2">
    <location>
        <begin position="661"/>
        <end position="727"/>
    </location>
</feature>
<dbReference type="RefSeq" id="XP_001274617.1">
    <property type="nucleotide sequence ID" value="XM_001274616.1"/>
</dbReference>
<dbReference type="GeneID" id="4706635"/>
<feature type="domain" description="BRCT" evidence="3">
    <location>
        <begin position="330"/>
        <end position="431"/>
    </location>
</feature>
<feature type="domain" description="BRCT" evidence="3">
    <location>
        <begin position="443"/>
        <end position="529"/>
    </location>
</feature>
<dbReference type="GO" id="GO:0006270">
    <property type="term" value="P:DNA replication initiation"/>
    <property type="evidence" value="ECO:0007669"/>
    <property type="project" value="TreeGrafter"/>
</dbReference>
<dbReference type="GO" id="GO:0033314">
    <property type="term" value="P:mitotic DNA replication checkpoint signaling"/>
    <property type="evidence" value="ECO:0007669"/>
    <property type="project" value="TreeGrafter"/>
</dbReference>
<feature type="domain" description="BRCT" evidence="3">
    <location>
        <begin position="29"/>
        <end position="102"/>
    </location>
</feature>
<reference evidence="4 5" key="1">
    <citation type="journal article" date="2008" name="PLoS Genet.">
        <title>Genomic islands in the pathogenic filamentous fungus Aspergillus fumigatus.</title>
        <authorList>
            <person name="Fedorova N.D."/>
            <person name="Khaldi N."/>
            <person name="Joardar V.S."/>
            <person name="Maiti R."/>
            <person name="Amedeo P."/>
            <person name="Anderson M.J."/>
            <person name="Crabtree J."/>
            <person name="Silva J.C."/>
            <person name="Badger J.H."/>
            <person name="Albarraq A."/>
            <person name="Angiuoli S."/>
            <person name="Bussey H."/>
            <person name="Bowyer P."/>
            <person name="Cotty P.J."/>
            <person name="Dyer P.S."/>
            <person name="Egan A."/>
            <person name="Galens K."/>
            <person name="Fraser-Liggett C.M."/>
            <person name="Haas B.J."/>
            <person name="Inman J.M."/>
            <person name="Kent R."/>
            <person name="Lemieux S."/>
            <person name="Malavazi I."/>
            <person name="Orvis J."/>
            <person name="Roemer T."/>
            <person name="Ronning C.M."/>
            <person name="Sundaram J.P."/>
            <person name="Sutton G."/>
            <person name="Turner G."/>
            <person name="Venter J.C."/>
            <person name="White O.R."/>
            <person name="Whitty B.R."/>
            <person name="Youngman P."/>
            <person name="Wolfe K.H."/>
            <person name="Goldman G.H."/>
            <person name="Wortman J.R."/>
            <person name="Jiang B."/>
            <person name="Denning D.W."/>
            <person name="Nierman W.C."/>
        </authorList>
    </citation>
    <scope>NUCLEOTIDE SEQUENCE [LARGE SCALE GENOMIC DNA]</scope>
    <source>
        <strain evidence="5">ATCC 1007 / CBS 513.65 / DSM 816 / NCTC 3887 / NRRL 1</strain>
    </source>
</reference>
<dbReference type="eggNOG" id="KOG1929">
    <property type="taxonomic scope" value="Eukaryota"/>
</dbReference>
<dbReference type="KEGG" id="act:ACLA_016370"/>